<evidence type="ECO:0000256" key="1">
    <source>
        <dbReference type="ARBA" id="ARBA00001936"/>
    </source>
</evidence>
<evidence type="ECO:0000256" key="6">
    <source>
        <dbReference type="ARBA" id="ARBA00023211"/>
    </source>
</evidence>
<dbReference type="PROSITE" id="PS51462">
    <property type="entry name" value="NUDIX"/>
    <property type="match status" value="1"/>
</dbReference>
<keyword evidence="4" id="KW-0378">Hydrolase</keyword>
<dbReference type="RefSeq" id="WP_275421491.1">
    <property type="nucleotide sequence ID" value="NZ_CP106877.1"/>
</dbReference>
<dbReference type="EMBL" id="CP106877">
    <property type="protein sequence ID" value="WAA13331.1"/>
    <property type="molecule type" value="Genomic_DNA"/>
</dbReference>
<dbReference type="Proteomes" id="UP001164726">
    <property type="component" value="Chromosome"/>
</dbReference>
<protein>
    <submittedName>
        <fullName evidence="9">CoA pyrophosphatase</fullName>
    </submittedName>
</protein>
<dbReference type="InterPro" id="IPR045121">
    <property type="entry name" value="CoAse"/>
</dbReference>
<evidence type="ECO:0000256" key="7">
    <source>
        <dbReference type="SAM" id="MobiDB-lite"/>
    </source>
</evidence>
<proteinExistence type="predicted"/>
<dbReference type="SUPFAM" id="SSF55811">
    <property type="entry name" value="Nudix"/>
    <property type="match status" value="1"/>
</dbReference>
<feature type="domain" description="Nudix hydrolase" evidence="8">
    <location>
        <begin position="23"/>
        <end position="157"/>
    </location>
</feature>
<keyword evidence="10" id="KW-1185">Reference proteome</keyword>
<dbReference type="PANTHER" id="PTHR12992">
    <property type="entry name" value="NUDIX HYDROLASE"/>
    <property type="match status" value="1"/>
</dbReference>
<evidence type="ECO:0000256" key="4">
    <source>
        <dbReference type="ARBA" id="ARBA00022801"/>
    </source>
</evidence>
<keyword evidence="3" id="KW-0479">Metal-binding</keyword>
<dbReference type="InterPro" id="IPR015797">
    <property type="entry name" value="NUDIX_hydrolase-like_dom_sf"/>
</dbReference>
<gene>
    <name evidence="9" type="ORF">OE105_04215</name>
</gene>
<keyword evidence="5" id="KW-0460">Magnesium</keyword>
<sequence>MKMDQIIGKLENRRASLLHHDTFRQYGILVPITKKDEELHILFEVRSHKLRQQPGEICFPGGKVEKEDKHPEEAARRETTEELGIPFDRIGRVFPLDYMIQPIEGRIIYPFVGFISIDKGIKPNEQEVEEIFTVPIRHLLEMNPDTFTVDFNPVPEERFPFHLIPGGKNYPWQKRTIKEHFFYYEDYVIWGLTANILQNFLSIIREDG</sequence>
<evidence type="ECO:0000313" key="9">
    <source>
        <dbReference type="EMBL" id="WAA13331.1"/>
    </source>
</evidence>
<comment type="cofactor">
    <cofactor evidence="2">
        <name>Mg(2+)</name>
        <dbReference type="ChEBI" id="CHEBI:18420"/>
    </cofactor>
</comment>
<dbReference type="AlphaFoldDB" id="A0A9E8M2G1"/>
<accession>A0A9E8M2G1</accession>
<dbReference type="GO" id="GO:0046872">
    <property type="term" value="F:metal ion binding"/>
    <property type="evidence" value="ECO:0007669"/>
    <property type="project" value="UniProtKB-KW"/>
</dbReference>
<reference evidence="9" key="1">
    <citation type="submission" date="2022-09" db="EMBL/GenBank/DDBJ databases">
        <title>Complete Genomes of Fervidibacillus albus and Fervidibacillus halotolerans isolated from tidal flat sediments.</title>
        <authorList>
            <person name="Kwon K.K."/>
            <person name="Yang S.-H."/>
            <person name="Park M.J."/>
            <person name="Oh H.-M."/>
        </authorList>
    </citation>
    <scope>NUCLEOTIDE SEQUENCE</scope>
    <source>
        <strain evidence="9">MEBiC13594</strain>
    </source>
</reference>
<feature type="compositionally biased region" description="Basic and acidic residues" evidence="7">
    <location>
        <begin position="63"/>
        <end position="79"/>
    </location>
</feature>
<keyword evidence="6" id="KW-0464">Manganese</keyword>
<organism evidence="9 10">
    <name type="scientific">Fervidibacillus halotolerans</name>
    <dbReference type="NCBI Taxonomy" id="2980027"/>
    <lineage>
        <taxon>Bacteria</taxon>
        <taxon>Bacillati</taxon>
        <taxon>Bacillota</taxon>
        <taxon>Bacilli</taxon>
        <taxon>Bacillales</taxon>
        <taxon>Bacillaceae</taxon>
        <taxon>Fervidibacillus</taxon>
    </lineage>
</organism>
<name>A0A9E8M2G1_9BACI</name>
<evidence type="ECO:0000256" key="2">
    <source>
        <dbReference type="ARBA" id="ARBA00001946"/>
    </source>
</evidence>
<feature type="region of interest" description="Disordered" evidence="7">
    <location>
        <begin position="59"/>
        <end position="79"/>
    </location>
</feature>
<dbReference type="CDD" id="cd03426">
    <property type="entry name" value="NUDIX_CoAse_Nudt7"/>
    <property type="match status" value="1"/>
</dbReference>
<comment type="cofactor">
    <cofactor evidence="1">
        <name>Mn(2+)</name>
        <dbReference type="ChEBI" id="CHEBI:29035"/>
    </cofactor>
</comment>
<dbReference type="PANTHER" id="PTHR12992:SF11">
    <property type="entry name" value="MITOCHONDRIAL COENZYME A DIPHOSPHATASE NUDT8"/>
    <property type="match status" value="1"/>
</dbReference>
<dbReference type="GO" id="GO:0010945">
    <property type="term" value="F:coenzyme A diphosphatase activity"/>
    <property type="evidence" value="ECO:0007669"/>
    <property type="project" value="InterPro"/>
</dbReference>
<evidence type="ECO:0000259" key="8">
    <source>
        <dbReference type="PROSITE" id="PS51462"/>
    </source>
</evidence>
<dbReference type="KEGG" id="fhl:OE105_04215"/>
<dbReference type="Pfam" id="PF00293">
    <property type="entry name" value="NUDIX"/>
    <property type="match status" value="1"/>
</dbReference>
<evidence type="ECO:0000256" key="5">
    <source>
        <dbReference type="ARBA" id="ARBA00022842"/>
    </source>
</evidence>
<dbReference type="Gene3D" id="3.90.79.10">
    <property type="entry name" value="Nucleoside Triphosphate Pyrophosphohydrolase"/>
    <property type="match status" value="1"/>
</dbReference>
<dbReference type="InterPro" id="IPR000086">
    <property type="entry name" value="NUDIX_hydrolase_dom"/>
</dbReference>
<evidence type="ECO:0000256" key="3">
    <source>
        <dbReference type="ARBA" id="ARBA00022723"/>
    </source>
</evidence>
<evidence type="ECO:0000313" key="10">
    <source>
        <dbReference type="Proteomes" id="UP001164726"/>
    </source>
</evidence>